<dbReference type="InterPro" id="IPR053134">
    <property type="entry name" value="RNA-dir_DNA_polymerase"/>
</dbReference>
<dbReference type="SUPFAM" id="SSF56672">
    <property type="entry name" value="DNA/RNA polymerases"/>
    <property type="match status" value="1"/>
</dbReference>
<evidence type="ECO:0000313" key="2">
    <source>
        <dbReference type="Proteomes" id="UP001432146"/>
    </source>
</evidence>
<dbReference type="PANTHER" id="PTHR24559:SF444">
    <property type="entry name" value="REVERSE TRANSCRIPTASE DOMAIN-CONTAINING PROTEIN"/>
    <property type="match status" value="1"/>
</dbReference>
<proteinExistence type="predicted"/>
<keyword evidence="2" id="KW-1185">Reference proteome</keyword>
<comment type="caution">
    <text evidence="1">The sequence shown here is derived from an EMBL/GenBank/DDBJ whole genome shotgun (WGS) entry which is preliminary data.</text>
</comment>
<dbReference type="InterPro" id="IPR043502">
    <property type="entry name" value="DNA/RNA_pol_sf"/>
</dbReference>
<dbReference type="EMBL" id="JAWNGG020000065">
    <property type="protein sequence ID" value="KAK9304199.1"/>
    <property type="molecule type" value="Genomic_DNA"/>
</dbReference>
<evidence type="ECO:0000313" key="1">
    <source>
        <dbReference type="EMBL" id="KAK9304199.1"/>
    </source>
</evidence>
<dbReference type="Gene3D" id="3.10.10.10">
    <property type="entry name" value="HIV Type 1 Reverse Transcriptase, subunit A, domain 1"/>
    <property type="match status" value="1"/>
</dbReference>
<name>A0AAW1A4J3_9HYME</name>
<protein>
    <submittedName>
        <fullName evidence="1">Uncharacterized protein</fullName>
    </submittedName>
</protein>
<sequence>MKEGNISIHKINNNDNKIPDVFRIEIEPEIEELDLSRITDPKHKQTIKELVQNYKPKKSREIGIKMSLILQDDIPVYKRRRSSQKKATQIESWLLNGIIQPSHSDYTSPVVLVKKKDDSTRICVDSVK</sequence>
<accession>A0AAW1A4J3</accession>
<dbReference type="AlphaFoldDB" id="A0AAW1A4J3"/>
<reference evidence="1 2" key="1">
    <citation type="submission" date="2024-05" db="EMBL/GenBank/DDBJ databases">
        <title>The nuclear and mitochondrial genome assemblies of Tetragonisca angustula (Apidae: Meliponini), a tiny yet remarkable pollinator in the Neotropics.</title>
        <authorList>
            <person name="Ferrari R."/>
            <person name="Ricardo P.C."/>
            <person name="Dias F.C."/>
            <person name="Araujo N.S."/>
            <person name="Soares D.O."/>
            <person name="Zhou Q.-S."/>
            <person name="Zhu C.-D."/>
            <person name="Coutinho L."/>
            <person name="Airas M.C."/>
            <person name="Batista T.M."/>
        </authorList>
    </citation>
    <scope>NUCLEOTIDE SEQUENCE [LARGE SCALE GENOMIC DNA]</scope>
    <source>
        <strain evidence="1">ASF017062</strain>
        <tissue evidence="1">Abdomen</tissue>
    </source>
</reference>
<dbReference type="PANTHER" id="PTHR24559">
    <property type="entry name" value="TRANSPOSON TY3-I GAG-POL POLYPROTEIN"/>
    <property type="match status" value="1"/>
</dbReference>
<gene>
    <name evidence="1" type="ORF">QLX08_004359</name>
</gene>
<dbReference type="Proteomes" id="UP001432146">
    <property type="component" value="Unassembled WGS sequence"/>
</dbReference>
<dbReference type="GO" id="GO:0071897">
    <property type="term" value="P:DNA biosynthetic process"/>
    <property type="evidence" value="ECO:0007669"/>
    <property type="project" value="UniProtKB-ARBA"/>
</dbReference>
<organism evidence="1 2">
    <name type="scientific">Tetragonisca angustula</name>
    <dbReference type="NCBI Taxonomy" id="166442"/>
    <lineage>
        <taxon>Eukaryota</taxon>
        <taxon>Metazoa</taxon>
        <taxon>Ecdysozoa</taxon>
        <taxon>Arthropoda</taxon>
        <taxon>Hexapoda</taxon>
        <taxon>Insecta</taxon>
        <taxon>Pterygota</taxon>
        <taxon>Neoptera</taxon>
        <taxon>Endopterygota</taxon>
        <taxon>Hymenoptera</taxon>
        <taxon>Apocrita</taxon>
        <taxon>Aculeata</taxon>
        <taxon>Apoidea</taxon>
        <taxon>Anthophila</taxon>
        <taxon>Apidae</taxon>
        <taxon>Tetragonisca</taxon>
    </lineage>
</organism>